<comment type="pathway">
    <text evidence="1">Cofactor biosynthesis; adenosylcobalamin biosynthesis.</text>
</comment>
<organism evidence="4 5">
    <name type="scientific">Alkalibaculum sporogenes</name>
    <dbReference type="NCBI Taxonomy" id="2655001"/>
    <lineage>
        <taxon>Bacteria</taxon>
        <taxon>Bacillati</taxon>
        <taxon>Bacillota</taxon>
        <taxon>Clostridia</taxon>
        <taxon>Eubacteriales</taxon>
        <taxon>Eubacteriaceae</taxon>
        <taxon>Alkalibaculum</taxon>
    </lineage>
</organism>
<proteinExistence type="predicted"/>
<evidence type="ECO:0000256" key="2">
    <source>
        <dbReference type="ARBA" id="ARBA00022573"/>
    </source>
</evidence>
<dbReference type="Pfam" id="PF02571">
    <property type="entry name" value="CbiJ"/>
    <property type="match status" value="1"/>
</dbReference>
<dbReference type="UniPathway" id="UPA00148"/>
<evidence type="ECO:0000313" key="4">
    <source>
        <dbReference type="EMBL" id="MPW24948.1"/>
    </source>
</evidence>
<evidence type="ECO:0000256" key="3">
    <source>
        <dbReference type="ARBA" id="ARBA00023002"/>
    </source>
</evidence>
<keyword evidence="3 4" id="KW-0560">Oxidoreductase</keyword>
<dbReference type="PROSITE" id="PS51014">
    <property type="entry name" value="COBK_CBIJ"/>
    <property type="match status" value="1"/>
</dbReference>
<dbReference type="GO" id="GO:0009236">
    <property type="term" value="P:cobalamin biosynthetic process"/>
    <property type="evidence" value="ECO:0007669"/>
    <property type="project" value="UniProtKB-UniPathway"/>
</dbReference>
<dbReference type="PANTHER" id="PTHR36925:SF1">
    <property type="entry name" value="COBALT-PRECORRIN-6A REDUCTASE"/>
    <property type="match status" value="1"/>
</dbReference>
<dbReference type="AlphaFoldDB" id="A0A6A7K676"/>
<dbReference type="EC" id="1.3.1.54" evidence="4"/>
<dbReference type="GO" id="GO:0016994">
    <property type="term" value="F:precorrin-6A reductase activity"/>
    <property type="evidence" value="ECO:0007669"/>
    <property type="project" value="UniProtKB-EC"/>
</dbReference>
<evidence type="ECO:0000313" key="5">
    <source>
        <dbReference type="Proteomes" id="UP000440004"/>
    </source>
</evidence>
<dbReference type="Proteomes" id="UP000440004">
    <property type="component" value="Unassembled WGS sequence"/>
</dbReference>
<dbReference type="PANTHER" id="PTHR36925">
    <property type="entry name" value="COBALT-PRECORRIN-6A REDUCTASE"/>
    <property type="match status" value="1"/>
</dbReference>
<dbReference type="InterPro" id="IPR003723">
    <property type="entry name" value="Precorrin-6x_reduct"/>
</dbReference>
<reference evidence="4 5" key="1">
    <citation type="submission" date="2019-10" db="EMBL/GenBank/DDBJ databases">
        <title>Alkalibaculum tamaniensis sp.nov., a new alkaliphilic acetogen, isolated on methoxylated aromatics from a mud volcano.</title>
        <authorList>
            <person name="Khomyakova M.A."/>
            <person name="Merkel A.Y."/>
            <person name="Bonch-Osmolovskaya E.A."/>
            <person name="Slobodkin A.I."/>
        </authorList>
    </citation>
    <scope>NUCLEOTIDE SEQUENCE [LARGE SCALE GENOMIC DNA]</scope>
    <source>
        <strain evidence="4 5">M08DMB</strain>
    </source>
</reference>
<dbReference type="EMBL" id="WHNX01000005">
    <property type="protein sequence ID" value="MPW24948.1"/>
    <property type="molecule type" value="Genomic_DNA"/>
</dbReference>
<dbReference type="NCBIfam" id="TIGR00715">
    <property type="entry name" value="precor6x_red"/>
    <property type="match status" value="1"/>
</dbReference>
<keyword evidence="2" id="KW-0169">Cobalamin biosynthesis</keyword>
<sequence>MSQILVIAGTAEATNIINKLLEINVGVIATVTTRLGSDLLKNIKRLHIYEGRMTQKNLSDLIIQNDIICIIDASNPFATDISQNAVSVCKKNKILYSRFEREETLIQGEDIIRVKSHEEALERLLTLQGNIMLTLGSGKIDIFTKIPNYKERVFLRLLPDGKVISKCEKLGFNAKNLIAIKGPFAEELNIQLLKYCNASVLVTKESGNTGGTIEKINAARVLNIPVIMIDRTQIEYENKVTSVEEMICFVKTIQSSYRNENIEVG</sequence>
<gene>
    <name evidence="4" type="primary">cobK</name>
    <name evidence="4" type="ORF">GC105_03990</name>
</gene>
<name>A0A6A7K676_9FIRM</name>
<comment type="caution">
    <text evidence="4">The sequence shown here is derived from an EMBL/GenBank/DDBJ whole genome shotgun (WGS) entry which is preliminary data.</text>
</comment>
<protein>
    <submittedName>
        <fullName evidence="4">Precorrin-6A reductase</fullName>
        <ecNumber evidence="4">1.3.1.54</ecNumber>
    </submittedName>
</protein>
<evidence type="ECO:0000256" key="1">
    <source>
        <dbReference type="ARBA" id="ARBA00004953"/>
    </source>
</evidence>
<dbReference type="RefSeq" id="WP_152801959.1">
    <property type="nucleotide sequence ID" value="NZ_WHNX01000005.1"/>
</dbReference>
<keyword evidence="5" id="KW-1185">Reference proteome</keyword>
<accession>A0A6A7K676</accession>